<dbReference type="Proteomes" id="UP001159405">
    <property type="component" value="Unassembled WGS sequence"/>
</dbReference>
<dbReference type="EMBL" id="CALNXK010000176">
    <property type="protein sequence ID" value="CAH3172725.1"/>
    <property type="molecule type" value="Genomic_DNA"/>
</dbReference>
<evidence type="ECO:0000313" key="2">
    <source>
        <dbReference type="Proteomes" id="UP001159405"/>
    </source>
</evidence>
<dbReference type="PANTHER" id="PTHR11505">
    <property type="entry name" value="L1 TRANSPOSABLE ELEMENT-RELATED"/>
    <property type="match status" value="1"/>
</dbReference>
<gene>
    <name evidence="1" type="ORF">PLOB_00013166</name>
</gene>
<keyword evidence="2" id="KW-1185">Reference proteome</keyword>
<protein>
    <submittedName>
        <fullName evidence="1">Uncharacterized protein</fullName>
    </submittedName>
</protein>
<accession>A0ABN8R3S0</accession>
<organism evidence="1 2">
    <name type="scientific">Porites lobata</name>
    <dbReference type="NCBI Taxonomy" id="104759"/>
    <lineage>
        <taxon>Eukaryota</taxon>
        <taxon>Metazoa</taxon>
        <taxon>Cnidaria</taxon>
        <taxon>Anthozoa</taxon>
        <taxon>Hexacorallia</taxon>
        <taxon>Scleractinia</taxon>
        <taxon>Fungiina</taxon>
        <taxon>Poritidae</taxon>
        <taxon>Porites</taxon>
    </lineage>
</organism>
<name>A0ABN8R3S0_9CNID</name>
<proteinExistence type="predicted"/>
<reference evidence="1 2" key="1">
    <citation type="submission" date="2022-05" db="EMBL/GenBank/DDBJ databases">
        <authorList>
            <consortium name="Genoscope - CEA"/>
            <person name="William W."/>
        </authorList>
    </citation>
    <scope>NUCLEOTIDE SEQUENCE [LARGE SCALE GENOMIC DNA]</scope>
</reference>
<comment type="caution">
    <text evidence="1">The sequence shown here is derived from an EMBL/GenBank/DDBJ whole genome shotgun (WGS) entry which is preliminary data.</text>
</comment>
<sequence length="219" mass="25879">MAMLNEMLQLQERMFKTLVDSLVSNFNSRLDTVKDTKGFKQSLEFSQKDIDELKPCKTKLAEIEDDIEDIYDSIDYHMDKLEYLENQSRRNNIRIDGILEEENELWDTTEEKVKQVLAEKLNLEEALHSERAHRVGRVASGPRRRPRTIVCKLRDFKQKEQILKATRRIKPVGLYVNEDLAKETLDKREEQRPKLEEAKRNGKIAYFVLDKLIVKDRRG</sequence>
<dbReference type="InterPro" id="IPR004244">
    <property type="entry name" value="Transposase_22"/>
</dbReference>
<evidence type="ECO:0000313" key="1">
    <source>
        <dbReference type="EMBL" id="CAH3172725.1"/>
    </source>
</evidence>
<dbReference type="Gene3D" id="3.30.70.1820">
    <property type="entry name" value="L1 transposable element, RRM domain"/>
    <property type="match status" value="1"/>
</dbReference>